<keyword evidence="4" id="KW-0221">Differentiation</keyword>
<name>A0A8B8G5K2_9HEMI</name>
<keyword evidence="3" id="KW-0677">Repeat</keyword>
<evidence type="ECO:0000256" key="3">
    <source>
        <dbReference type="ARBA" id="ARBA00022737"/>
    </source>
</evidence>
<dbReference type="InterPro" id="IPR041966">
    <property type="entry name" value="LOTUS-like"/>
</dbReference>
<dbReference type="CDD" id="cd09972">
    <property type="entry name" value="LOTUS_TDRD_OSKAR"/>
    <property type="match status" value="1"/>
</dbReference>
<dbReference type="AlphaFoldDB" id="A0A8B8G5K2"/>
<reference evidence="7" key="1">
    <citation type="submission" date="2025-08" db="UniProtKB">
        <authorList>
            <consortium name="RefSeq"/>
        </authorList>
    </citation>
    <scope>IDENTIFICATION</scope>
    <source>
        <tissue evidence="7">Whole body</tissue>
    </source>
</reference>
<dbReference type="GeneID" id="112688959"/>
<gene>
    <name evidence="7" type="primary">LOC112688959</name>
</gene>
<evidence type="ECO:0000259" key="5">
    <source>
        <dbReference type="PROSITE" id="PS51644"/>
    </source>
</evidence>
<dbReference type="GO" id="GO:0005737">
    <property type="term" value="C:cytoplasm"/>
    <property type="evidence" value="ECO:0007669"/>
    <property type="project" value="UniProtKB-SubCell"/>
</dbReference>
<dbReference type="OrthoDB" id="10034606at2759"/>
<dbReference type="GO" id="GO:0030154">
    <property type="term" value="P:cell differentiation"/>
    <property type="evidence" value="ECO:0007669"/>
    <property type="project" value="UniProtKB-ARBA"/>
</dbReference>
<keyword evidence="6" id="KW-1185">Reference proteome</keyword>
<protein>
    <submittedName>
        <fullName evidence="7">Uncharacterized protein LOC112688959</fullName>
    </submittedName>
</protein>
<dbReference type="Pfam" id="PF12872">
    <property type="entry name" value="OST-HTH"/>
    <property type="match status" value="1"/>
</dbReference>
<evidence type="ECO:0000313" key="6">
    <source>
        <dbReference type="Proteomes" id="UP000694846"/>
    </source>
</evidence>
<dbReference type="Proteomes" id="UP000694846">
    <property type="component" value="Unplaced"/>
</dbReference>
<keyword evidence="4" id="KW-0744">Spermatogenesis</keyword>
<sequence>MTSIDIDEVIFNLKATITSSKGGVLLKSIESDYHNINGTCIPYRELGYSSLKKFIQSFKVFRIDESRNDPIVNVVSDVKTQHLQEMIKKQKTTKKSKYKKKPKVIHKKFTSDYSANAKQPYKRKVVSNIHNYTSAVSSTNTLDSKWLKNYELPTYKSKVTTVSSKNNHTSAVLSKSKLDSKWLKNDELCTYESGEIPVSKIINQTSAVSSKKTFDSKLPKNEEKRKPILLKKITKLCGQSAQDRLQKYVKKDISQMEIKDYSNNSLFPKNFNYLCQKTSELTNTYDKVNDTNIMNSPIELSTNQPEPLNTEINQLQIPSKCKMTVTVTAIYSLLDIWVCLDEIEKNESFCKMQKELKIYMDSNNLSPIKQDPIIGHFYALYHQLMWHRISIECIDFDGSIICFLIDTGKSMHANKNQIYPLASNFFNIPGQAINILLNKFKIFNDFPLIKDILIETLIDQKFLLIPHTIITSPPSVTLYEVESMMNVNDELLHTFFEKVTSKFSYTIEYKFTEAKVLSILDGYLYLQPNKDLIKSLENLLLTDLFSTGFLKNNRDIDYRNVYLTTYKQNIKGRVKVLYFIDDSWVKIFFIDYGVYRNVELQELININKIDNLVAKIPPQAVKTILHMFPPQCMTNKTIDEFFNILGNNYYVSVMGLNDSDNDIPCVQLWTGAFPDTCINMVLYSRLEKIKKNCEESNT</sequence>
<dbReference type="InterPro" id="IPR002999">
    <property type="entry name" value="Tudor"/>
</dbReference>
<dbReference type="GO" id="GO:0007283">
    <property type="term" value="P:spermatogenesis"/>
    <property type="evidence" value="ECO:0007669"/>
    <property type="project" value="UniProtKB-KW"/>
</dbReference>
<accession>A0A8B8G5K2</accession>
<proteinExistence type="predicted"/>
<dbReference type="Gene3D" id="2.40.50.90">
    <property type="match status" value="1"/>
</dbReference>
<dbReference type="PROSITE" id="PS51644">
    <property type="entry name" value="HTH_OST"/>
    <property type="match status" value="1"/>
</dbReference>
<dbReference type="Gene3D" id="3.30.420.610">
    <property type="entry name" value="LOTUS domain-like"/>
    <property type="match status" value="1"/>
</dbReference>
<dbReference type="RefSeq" id="XP_025418192.1">
    <property type="nucleotide sequence ID" value="XM_025562407.1"/>
</dbReference>
<evidence type="ECO:0000256" key="1">
    <source>
        <dbReference type="ARBA" id="ARBA00004496"/>
    </source>
</evidence>
<evidence type="ECO:0000256" key="2">
    <source>
        <dbReference type="ARBA" id="ARBA00022490"/>
    </source>
</evidence>
<comment type="subcellular location">
    <subcellularLocation>
        <location evidence="1">Cytoplasm</location>
    </subcellularLocation>
</comment>
<dbReference type="InterPro" id="IPR025605">
    <property type="entry name" value="OST-HTH/LOTUS_dom"/>
</dbReference>
<dbReference type="SUPFAM" id="SSF63748">
    <property type="entry name" value="Tudor/PWWP/MBT"/>
    <property type="match status" value="2"/>
</dbReference>
<evidence type="ECO:0000256" key="4">
    <source>
        <dbReference type="ARBA" id="ARBA00022871"/>
    </source>
</evidence>
<feature type="domain" description="HTH OST-type" evidence="5">
    <location>
        <begin position="5"/>
        <end position="77"/>
    </location>
</feature>
<evidence type="ECO:0000313" key="7">
    <source>
        <dbReference type="RefSeq" id="XP_025418192.1"/>
    </source>
</evidence>
<dbReference type="InterPro" id="IPR035437">
    <property type="entry name" value="SNase_OB-fold_sf"/>
</dbReference>
<dbReference type="Gene3D" id="2.30.30.140">
    <property type="match status" value="1"/>
</dbReference>
<dbReference type="Pfam" id="PF00567">
    <property type="entry name" value="TUDOR"/>
    <property type="match status" value="2"/>
</dbReference>
<organism evidence="6 7">
    <name type="scientific">Sipha flava</name>
    <name type="common">yellow sugarcane aphid</name>
    <dbReference type="NCBI Taxonomy" id="143950"/>
    <lineage>
        <taxon>Eukaryota</taxon>
        <taxon>Metazoa</taxon>
        <taxon>Ecdysozoa</taxon>
        <taxon>Arthropoda</taxon>
        <taxon>Hexapoda</taxon>
        <taxon>Insecta</taxon>
        <taxon>Pterygota</taxon>
        <taxon>Neoptera</taxon>
        <taxon>Paraneoptera</taxon>
        <taxon>Hemiptera</taxon>
        <taxon>Sternorrhyncha</taxon>
        <taxon>Aphidomorpha</taxon>
        <taxon>Aphidoidea</taxon>
        <taxon>Aphididae</taxon>
        <taxon>Sipha</taxon>
    </lineage>
</organism>
<dbReference type="CDD" id="cd20379">
    <property type="entry name" value="Tudor_dTUD-like"/>
    <property type="match status" value="1"/>
</dbReference>
<keyword evidence="2" id="KW-0963">Cytoplasm</keyword>